<feature type="transmembrane region" description="Helical" evidence="10">
    <location>
        <begin position="196"/>
        <end position="218"/>
    </location>
</feature>
<feature type="transmembrane region" description="Helical" evidence="10">
    <location>
        <begin position="140"/>
        <end position="161"/>
    </location>
</feature>
<dbReference type="NCBIfam" id="TIGR02141">
    <property type="entry name" value="modB_ABC"/>
    <property type="match status" value="1"/>
</dbReference>
<keyword evidence="4 10" id="KW-0813">Transport</keyword>
<evidence type="ECO:0000313" key="13">
    <source>
        <dbReference type="EMBL" id="QDQ27440.1"/>
    </source>
</evidence>
<feature type="transmembrane region" description="Helical" evidence="10">
    <location>
        <begin position="88"/>
        <end position="108"/>
    </location>
</feature>
<comment type="function">
    <text evidence="1 11">Part of the binding-protein-dependent transport system for molybdenum; probably responsible for the translocation of the substrate across the membrane.</text>
</comment>
<dbReference type="InterPro" id="IPR000515">
    <property type="entry name" value="MetI-like"/>
</dbReference>
<evidence type="ECO:0000256" key="1">
    <source>
        <dbReference type="ARBA" id="ARBA00002949"/>
    </source>
</evidence>
<evidence type="ECO:0000256" key="6">
    <source>
        <dbReference type="ARBA" id="ARBA00022505"/>
    </source>
</evidence>
<keyword evidence="7 10" id="KW-0812">Transmembrane</keyword>
<keyword evidence="11" id="KW-0997">Cell inner membrane</keyword>
<protein>
    <recommendedName>
        <fullName evidence="11">Molybdenum transport system permease</fullName>
    </recommendedName>
</protein>
<keyword evidence="8 10" id="KW-1133">Transmembrane helix</keyword>
<dbReference type="Pfam" id="PF00528">
    <property type="entry name" value="BPD_transp_1"/>
    <property type="match status" value="1"/>
</dbReference>
<keyword evidence="14" id="KW-1185">Reference proteome</keyword>
<keyword evidence="9 10" id="KW-0472">Membrane</keyword>
<dbReference type="KEGG" id="cari:FNU76_14340"/>
<evidence type="ECO:0000256" key="9">
    <source>
        <dbReference type="ARBA" id="ARBA00023136"/>
    </source>
</evidence>
<comment type="similarity">
    <text evidence="3 11">Belongs to the binding-protein-dependent transport system permease family. CysTW subfamily.</text>
</comment>
<dbReference type="Gene3D" id="1.10.3720.10">
    <property type="entry name" value="MetI-like"/>
    <property type="match status" value="1"/>
</dbReference>
<evidence type="ECO:0000256" key="11">
    <source>
        <dbReference type="RuleBase" id="RU365097"/>
    </source>
</evidence>
<accession>A0A516SH52</accession>
<dbReference type="PANTHER" id="PTHR30183">
    <property type="entry name" value="MOLYBDENUM TRANSPORT SYSTEM PERMEASE PROTEIN MODB"/>
    <property type="match status" value="1"/>
</dbReference>
<comment type="subcellular location">
    <subcellularLocation>
        <location evidence="11">Cell inner membrane</location>
        <topology evidence="11">Multi-pass membrane protein</topology>
    </subcellularLocation>
    <subcellularLocation>
        <location evidence="2 10">Cell membrane</location>
        <topology evidence="2 10">Multi-pass membrane protein</topology>
    </subcellularLocation>
</comment>
<evidence type="ECO:0000256" key="2">
    <source>
        <dbReference type="ARBA" id="ARBA00004651"/>
    </source>
</evidence>
<evidence type="ECO:0000256" key="7">
    <source>
        <dbReference type="ARBA" id="ARBA00022692"/>
    </source>
</evidence>
<evidence type="ECO:0000256" key="4">
    <source>
        <dbReference type="ARBA" id="ARBA00022448"/>
    </source>
</evidence>
<evidence type="ECO:0000256" key="5">
    <source>
        <dbReference type="ARBA" id="ARBA00022475"/>
    </source>
</evidence>
<dbReference type="PANTHER" id="PTHR30183:SF8">
    <property type="entry name" value="MOLYBDENUM TRANSPORT SYSTEM PERMEASE"/>
    <property type="match status" value="1"/>
</dbReference>
<feature type="transmembrane region" description="Helical" evidence="10">
    <location>
        <begin position="12"/>
        <end position="36"/>
    </location>
</feature>
<name>A0A516SH52_9NEIS</name>
<organism evidence="13 14">
    <name type="scientific">Chitinimonas arctica</name>
    <dbReference type="NCBI Taxonomy" id="2594795"/>
    <lineage>
        <taxon>Bacteria</taxon>
        <taxon>Pseudomonadati</taxon>
        <taxon>Pseudomonadota</taxon>
        <taxon>Betaproteobacteria</taxon>
        <taxon>Neisseriales</taxon>
        <taxon>Chitinibacteraceae</taxon>
        <taxon>Chitinimonas</taxon>
    </lineage>
</organism>
<dbReference type="SUPFAM" id="SSF161098">
    <property type="entry name" value="MetI-like"/>
    <property type="match status" value="1"/>
</dbReference>
<feature type="domain" description="ABC transmembrane type-1" evidence="12">
    <location>
        <begin position="11"/>
        <end position="217"/>
    </location>
</feature>
<evidence type="ECO:0000256" key="10">
    <source>
        <dbReference type="RuleBase" id="RU363032"/>
    </source>
</evidence>
<sequence length="230" mass="24216">MLLNPTALQALWLTLKLAAMATLLLVVIGLPLAGWLAESRSRFAAVLEALVGLPIVLPPTVIGFYLLIALAPGSPLGAGWIMLFGQPLAFSFAGLVAGSLLYSLPFAVQPFTAALKSVPANLREAAAALGASRRQRFWRVLVPAAMPGLLAGATLAFAHTLGEFGVVLMLGGNLAGETRVASIALYDEVQALNYPAAHALAATLLLISFSLLLTIAVLQRRLQRRWEGQA</sequence>
<dbReference type="EMBL" id="CP041730">
    <property type="protein sequence ID" value="QDQ27440.1"/>
    <property type="molecule type" value="Genomic_DNA"/>
</dbReference>
<dbReference type="InterPro" id="IPR011867">
    <property type="entry name" value="ModB_ABC"/>
</dbReference>
<dbReference type="GO" id="GO:0005886">
    <property type="term" value="C:plasma membrane"/>
    <property type="evidence" value="ECO:0007669"/>
    <property type="project" value="UniProtKB-SubCell"/>
</dbReference>
<dbReference type="OrthoDB" id="9774448at2"/>
<evidence type="ECO:0000256" key="8">
    <source>
        <dbReference type="ARBA" id="ARBA00022989"/>
    </source>
</evidence>
<gene>
    <name evidence="13" type="primary">modB</name>
    <name evidence="13" type="ORF">FNU76_14340</name>
</gene>
<evidence type="ECO:0000313" key="14">
    <source>
        <dbReference type="Proteomes" id="UP000317550"/>
    </source>
</evidence>
<reference evidence="14" key="1">
    <citation type="submission" date="2019-07" db="EMBL/GenBank/DDBJ databases">
        <title>Chitinimonas sp. nov., isolated from Ny-Alesund, arctica soil.</title>
        <authorList>
            <person name="Xu Q."/>
            <person name="Peng F."/>
        </authorList>
    </citation>
    <scope>NUCLEOTIDE SEQUENCE [LARGE SCALE GENOMIC DNA]</scope>
    <source>
        <strain evidence="14">R3-44</strain>
    </source>
</reference>
<dbReference type="CDD" id="cd06261">
    <property type="entry name" value="TM_PBP2"/>
    <property type="match status" value="1"/>
</dbReference>
<evidence type="ECO:0000256" key="3">
    <source>
        <dbReference type="ARBA" id="ARBA00007069"/>
    </source>
</evidence>
<dbReference type="AlphaFoldDB" id="A0A516SH52"/>
<dbReference type="InterPro" id="IPR035906">
    <property type="entry name" value="MetI-like_sf"/>
</dbReference>
<evidence type="ECO:0000259" key="12">
    <source>
        <dbReference type="PROSITE" id="PS50928"/>
    </source>
</evidence>
<dbReference type="GO" id="GO:0015098">
    <property type="term" value="F:molybdate ion transmembrane transporter activity"/>
    <property type="evidence" value="ECO:0007669"/>
    <property type="project" value="UniProtKB-UniRule"/>
</dbReference>
<feature type="transmembrane region" description="Helical" evidence="10">
    <location>
        <begin position="43"/>
        <end position="68"/>
    </location>
</feature>
<keyword evidence="5" id="KW-1003">Cell membrane</keyword>
<proteinExistence type="inferred from homology"/>
<dbReference type="RefSeq" id="WP_144278833.1">
    <property type="nucleotide sequence ID" value="NZ_CP041730.1"/>
</dbReference>
<dbReference type="PROSITE" id="PS50928">
    <property type="entry name" value="ABC_TM1"/>
    <property type="match status" value="1"/>
</dbReference>
<keyword evidence="6 11" id="KW-0500">Molybdenum</keyword>
<dbReference type="Proteomes" id="UP000317550">
    <property type="component" value="Chromosome"/>
</dbReference>